<dbReference type="OrthoDB" id="10252832at2759"/>
<feature type="domain" description="Helicase-associated" evidence="7">
    <location>
        <begin position="12"/>
        <end position="83"/>
    </location>
</feature>
<feature type="region of interest" description="Disordered" evidence="6">
    <location>
        <begin position="780"/>
        <end position="808"/>
    </location>
</feature>
<dbReference type="Pfam" id="PF03457">
    <property type="entry name" value="HA"/>
    <property type="match status" value="1"/>
</dbReference>
<dbReference type="Pfam" id="PF00995">
    <property type="entry name" value="Sec1"/>
    <property type="match status" value="1"/>
</dbReference>
<dbReference type="Gene3D" id="3.40.50.1000">
    <property type="entry name" value="HAD superfamily/HAD-like"/>
    <property type="match status" value="1"/>
</dbReference>
<comment type="similarity">
    <text evidence="1">Belongs to the 5'(3')-deoxyribonucleotidase family.</text>
</comment>
<gene>
    <name evidence="8" type="ORF">BBJ29_000296</name>
    <name evidence="9" type="ORF">BBP00_00001442</name>
</gene>
<dbReference type="EMBL" id="MBAD02002343">
    <property type="protein sequence ID" value="RLN48165.1"/>
    <property type="molecule type" value="Genomic_DNA"/>
</dbReference>
<evidence type="ECO:0000259" key="7">
    <source>
        <dbReference type="Pfam" id="PF03457"/>
    </source>
</evidence>
<dbReference type="EMBL" id="MBDO02000020">
    <property type="protein sequence ID" value="RLN67734.1"/>
    <property type="molecule type" value="Genomic_DNA"/>
</dbReference>
<organism evidence="9 10">
    <name type="scientific">Phytophthora kernoviae</name>
    <dbReference type="NCBI Taxonomy" id="325452"/>
    <lineage>
        <taxon>Eukaryota</taxon>
        <taxon>Sar</taxon>
        <taxon>Stramenopiles</taxon>
        <taxon>Oomycota</taxon>
        <taxon>Peronosporomycetes</taxon>
        <taxon>Peronosporales</taxon>
        <taxon>Peronosporaceae</taxon>
        <taxon>Phytophthora</taxon>
    </lineage>
</organism>
<evidence type="ECO:0000256" key="6">
    <source>
        <dbReference type="SAM" id="MobiDB-lite"/>
    </source>
</evidence>
<evidence type="ECO:0000313" key="8">
    <source>
        <dbReference type="EMBL" id="RLN48165.1"/>
    </source>
</evidence>
<dbReference type="InterPro" id="IPR036412">
    <property type="entry name" value="HAD-like_sf"/>
</dbReference>
<keyword evidence="4" id="KW-0378">Hydrolase</keyword>
<dbReference type="GO" id="GO:0046872">
    <property type="term" value="F:metal ion binding"/>
    <property type="evidence" value="ECO:0007669"/>
    <property type="project" value="UniProtKB-KW"/>
</dbReference>
<evidence type="ECO:0000256" key="1">
    <source>
        <dbReference type="ARBA" id="ARBA00009589"/>
    </source>
</evidence>
<keyword evidence="3" id="KW-0479">Metal-binding</keyword>
<feature type="compositionally biased region" description="Acidic residues" evidence="6">
    <location>
        <begin position="791"/>
        <end position="804"/>
    </location>
</feature>
<proteinExistence type="inferred from homology"/>
<evidence type="ECO:0000313" key="10">
    <source>
        <dbReference type="Proteomes" id="UP000277300"/>
    </source>
</evidence>
<comment type="similarity">
    <text evidence="2">Belongs to the STXBP/unc-18/SEC1 family.</text>
</comment>
<dbReference type="InterPro" id="IPR005114">
    <property type="entry name" value="Helicase_assoc"/>
</dbReference>
<dbReference type="Pfam" id="PF05761">
    <property type="entry name" value="5_nucleotid"/>
    <property type="match status" value="1"/>
</dbReference>
<name>A0A3F2S049_9STRA</name>
<evidence type="ECO:0000256" key="4">
    <source>
        <dbReference type="ARBA" id="ARBA00022801"/>
    </source>
</evidence>
<dbReference type="SUPFAM" id="SSF56815">
    <property type="entry name" value="Sec1/munc18-like (SM) proteins"/>
    <property type="match status" value="1"/>
</dbReference>
<comment type="caution">
    <text evidence="9">The sequence shown here is derived from an EMBL/GenBank/DDBJ whole genome shotgun (WGS) entry which is preliminary data.</text>
</comment>
<dbReference type="InterPro" id="IPR027482">
    <property type="entry name" value="Sec1-like_dom2"/>
</dbReference>
<dbReference type="Gene3D" id="3.40.50.1910">
    <property type="match status" value="1"/>
</dbReference>
<evidence type="ECO:0000256" key="2">
    <source>
        <dbReference type="ARBA" id="ARBA00009884"/>
    </source>
</evidence>
<sequence length="1098" mass="124357">MGFPEIQDWKRFHWEQVELPALRTYKQIEGDLLVSRPFVVPEGDIQWPRATWGTKLGVQVNTLRSTKEKLPDYQVQDLDKIGFVWVVSDYIWDKQFMPALRRYREIYGHAQIQQIFVVGQDGEEWQENLRGYRLGKMVNRIRTLSAFSEYVARDKTELVTMLPKCKSLNNDLIIWHGMSTQNISVSVRQGLSFALRRRKIWLGIIEVEVNKKSKSIVGQVYLVWRREALLQTNTSADFVACIEQAHVDWLPNDKLEAFWSKCVGMHTQAFLDMYMEQTLRMRLKAVTIARQRDCRQSFPEQLQRDIFHYANYSWIGFDVDHTLVEYRLPYLLQTSFSQAAKDLQKDFVGLRTIPPATWLSSIAQRGIAVDTARGNFLHIGEDGSIQRAYHGSHEISYFSFNVLYGDTETSDGGGNSVCSFANSSKMMYLYTAADIIYAPLYAWMVDAFDTGVITREELGTSLYLVPDIEQQPPGNPNDPFLVNKTVYVSLSTFVLKAARSFYAGTFWKTITSTPDLLIQPNADIFAVGRNWMKYFDLVVTEANKEVFFDEFNVLPFSELDAQSVANNDTSARRVQKKLMTKLSHHKIYAHGNVKTLMTFFNENARHPTSTNLIVEKGQVRFRDIKMQLCTCGLTQVGRYVLQRICYFGDHLLQDVYLPARHTTTWDLVAIVKEIQNLGQPAEVVQPGGRYSSSIELTALPKRVIAKIHAEQSAEHVVLMISGFLWDYEPALKRLLTLGVIRSFTICSSLSERAHECYDFSKENRDAAVAPVEKSCQESGKKVNGAKVNGNGEDEEWGWTEDDEGGVSPKKEVVTQSKNSAGVQMRTKLHVTEIFPIHGKILEAGEPTNLEYSSLVELGVIILETLERMDKSQLSWDKCHERAERQLQLRKQGRREWIIPEVADAVQRQSSAEVDEEIISLQELLTLLVHAFALSSGAPLEDFTVQMVQKVIADKILQECAQQFAEISDDKFTPTDIEPPRSLIAKLCSSIVNPSRAPISELEHIVDASEQLTRAGIDLLKSGFSKFGFGGGSGGGQRGTNVNRVLGESNILLVFVVGGITFDEIQEVHDALSDNSKYQIILGGTTITNNEVILKKLFS</sequence>
<dbReference type="GO" id="GO:0016192">
    <property type="term" value="P:vesicle-mediated transport"/>
    <property type="evidence" value="ECO:0007669"/>
    <property type="project" value="InterPro"/>
</dbReference>
<evidence type="ECO:0000256" key="3">
    <source>
        <dbReference type="ARBA" id="ARBA00022723"/>
    </source>
</evidence>
<evidence type="ECO:0000256" key="5">
    <source>
        <dbReference type="ARBA" id="ARBA00022842"/>
    </source>
</evidence>
<dbReference type="SUPFAM" id="SSF56784">
    <property type="entry name" value="HAD-like"/>
    <property type="match status" value="1"/>
</dbReference>
<dbReference type="Proteomes" id="UP000284657">
    <property type="component" value="Unassembled WGS sequence"/>
</dbReference>
<dbReference type="InterPro" id="IPR001619">
    <property type="entry name" value="Sec1-like"/>
</dbReference>
<keyword evidence="5" id="KW-0460">Magnesium</keyword>
<reference evidence="10 11" key="1">
    <citation type="submission" date="2018-07" db="EMBL/GenBank/DDBJ databases">
        <title>Genome sequencing of oomycete isolates from Chile give support for New Zealand origin for Phytophthora kernoviae and make available the first Nothophytophthora sp. genome.</title>
        <authorList>
            <person name="Studholme D.J."/>
            <person name="Sanfuentes E."/>
            <person name="Panda P."/>
            <person name="Hill R."/>
            <person name="Sambles C."/>
            <person name="Grant M."/>
            <person name="Williams N.M."/>
            <person name="Mcdougal R.L."/>
        </authorList>
    </citation>
    <scope>NUCLEOTIDE SEQUENCE [LARGE SCALE GENOMIC DNA]</scope>
    <source>
        <strain evidence="9">Chile6</strain>
        <strain evidence="8">Chile7</strain>
    </source>
</reference>
<accession>A0A3F2S049</accession>
<dbReference type="InterPro" id="IPR008380">
    <property type="entry name" value="HAD-SF_hydro_IG_5-nucl"/>
</dbReference>
<dbReference type="GO" id="GO:0016787">
    <property type="term" value="F:hydrolase activity"/>
    <property type="evidence" value="ECO:0007669"/>
    <property type="project" value="UniProtKB-KW"/>
</dbReference>
<dbReference type="PANTHER" id="PTHR37066:SF1">
    <property type="entry name" value="LNS2_PITP DOMAIN-CONTAINING PROTEIN"/>
    <property type="match status" value="1"/>
</dbReference>
<protein>
    <recommendedName>
        <fullName evidence="7">Helicase-associated domain-containing protein</fullName>
    </recommendedName>
</protein>
<dbReference type="PANTHER" id="PTHR37066">
    <property type="entry name" value="HELICASE-ASSOCIATED"/>
    <property type="match status" value="1"/>
</dbReference>
<dbReference type="InterPro" id="IPR036045">
    <property type="entry name" value="Sec1-like_sf"/>
</dbReference>
<dbReference type="InterPro" id="IPR023214">
    <property type="entry name" value="HAD_sf"/>
</dbReference>
<dbReference type="Proteomes" id="UP000277300">
    <property type="component" value="Unassembled WGS sequence"/>
</dbReference>
<dbReference type="AlphaFoldDB" id="A0A3F2S049"/>
<evidence type="ECO:0000313" key="9">
    <source>
        <dbReference type="EMBL" id="RLN67734.1"/>
    </source>
</evidence>
<evidence type="ECO:0000313" key="11">
    <source>
        <dbReference type="Proteomes" id="UP000284657"/>
    </source>
</evidence>